<reference evidence="12 13" key="1">
    <citation type="submission" date="2018-08" db="EMBL/GenBank/DDBJ databases">
        <title>Recombination of ecologically and evolutionarily significant loci maintains genetic cohesion in the Pseudomonas syringae species complex.</title>
        <authorList>
            <person name="Dillon M."/>
            <person name="Thakur S."/>
            <person name="Almeida R.N.D."/>
            <person name="Weir B.S."/>
            <person name="Guttman D.S."/>
        </authorList>
    </citation>
    <scope>NUCLEOTIDE SEQUENCE [LARGE SCALE GENOMIC DNA]</scope>
    <source>
        <strain evidence="12 13">ICMP 11899</strain>
    </source>
</reference>
<dbReference type="Gene3D" id="3.40.50.620">
    <property type="entry name" value="HUPs"/>
    <property type="match status" value="1"/>
</dbReference>
<feature type="binding site" description="in other chain" evidence="8">
    <location>
        <position position="148"/>
    </location>
    <ligand>
        <name>deamido-NAD(+)</name>
        <dbReference type="ChEBI" id="CHEBI:58437"/>
        <note>ligand shared between two neighboring subunits</note>
    </ligand>
</feature>
<dbReference type="GO" id="GO:0004359">
    <property type="term" value="F:glutaminase activity"/>
    <property type="evidence" value="ECO:0007669"/>
    <property type="project" value="InterPro"/>
</dbReference>
<comment type="catalytic activity">
    <reaction evidence="8 10">
        <text>deamido-NAD(+) + NH4(+) + ATP = AMP + diphosphate + NAD(+) + H(+)</text>
        <dbReference type="Rhea" id="RHEA:21188"/>
        <dbReference type="ChEBI" id="CHEBI:15378"/>
        <dbReference type="ChEBI" id="CHEBI:28938"/>
        <dbReference type="ChEBI" id="CHEBI:30616"/>
        <dbReference type="ChEBI" id="CHEBI:33019"/>
        <dbReference type="ChEBI" id="CHEBI:57540"/>
        <dbReference type="ChEBI" id="CHEBI:58437"/>
        <dbReference type="ChEBI" id="CHEBI:456215"/>
        <dbReference type="EC" id="6.3.1.5"/>
    </reaction>
</comment>
<evidence type="ECO:0000256" key="1">
    <source>
        <dbReference type="ARBA" id="ARBA00005859"/>
    </source>
</evidence>
<dbReference type="Pfam" id="PF02540">
    <property type="entry name" value="NAD_synthase"/>
    <property type="match status" value="1"/>
</dbReference>
<evidence type="ECO:0000313" key="12">
    <source>
        <dbReference type="EMBL" id="RMV06818.1"/>
    </source>
</evidence>
<feature type="binding site" evidence="8">
    <location>
        <position position="57"/>
    </location>
    <ligand>
        <name>Mg(2+)</name>
        <dbReference type="ChEBI" id="CHEBI:18420"/>
    </ligand>
</feature>
<dbReference type="EMBL" id="RBUM01000578">
    <property type="protein sequence ID" value="RMV06818.1"/>
    <property type="molecule type" value="Genomic_DNA"/>
</dbReference>
<dbReference type="NCBIfam" id="NF001979">
    <property type="entry name" value="PRK00768.1"/>
    <property type="match status" value="1"/>
</dbReference>
<dbReference type="GO" id="GO:0009435">
    <property type="term" value="P:NAD+ biosynthetic process"/>
    <property type="evidence" value="ECO:0007669"/>
    <property type="project" value="UniProtKB-UniRule"/>
</dbReference>
<feature type="domain" description="NAD/GMP synthase" evidence="11">
    <location>
        <begin position="29"/>
        <end position="273"/>
    </location>
</feature>
<protein>
    <recommendedName>
        <fullName evidence="8 10">NH(3)-dependent NAD(+) synthetase</fullName>
        <ecNumber evidence="8 10">6.3.1.5</ecNumber>
    </recommendedName>
</protein>
<evidence type="ECO:0000313" key="13">
    <source>
        <dbReference type="Proteomes" id="UP000270795"/>
    </source>
</evidence>
<dbReference type="InterPro" id="IPR014729">
    <property type="entry name" value="Rossmann-like_a/b/a_fold"/>
</dbReference>
<feature type="binding site" evidence="8">
    <location>
        <position position="219"/>
    </location>
    <ligand>
        <name>ATP</name>
        <dbReference type="ChEBI" id="CHEBI:30616"/>
    </ligand>
</feature>
<evidence type="ECO:0000256" key="4">
    <source>
        <dbReference type="ARBA" id="ARBA00022741"/>
    </source>
</evidence>
<dbReference type="UniPathway" id="UPA00253">
    <property type="reaction ID" value="UER00333"/>
</dbReference>
<dbReference type="PANTHER" id="PTHR23090">
    <property type="entry name" value="NH 3 /GLUTAMINE-DEPENDENT NAD + SYNTHETASE"/>
    <property type="match status" value="1"/>
</dbReference>
<evidence type="ECO:0000256" key="10">
    <source>
        <dbReference type="RuleBase" id="RU003812"/>
    </source>
</evidence>
<dbReference type="InterPro" id="IPR022926">
    <property type="entry name" value="NH(3)-dep_NAD(+)_synth"/>
</dbReference>
<dbReference type="GO" id="GO:0008795">
    <property type="term" value="F:NAD+ synthase activity"/>
    <property type="evidence" value="ECO:0007669"/>
    <property type="project" value="UniProtKB-UniRule"/>
</dbReference>
<evidence type="ECO:0000256" key="3">
    <source>
        <dbReference type="ARBA" id="ARBA00022723"/>
    </source>
</evidence>
<feature type="binding site" evidence="8">
    <location>
        <begin position="51"/>
        <end position="58"/>
    </location>
    <ligand>
        <name>ATP</name>
        <dbReference type="ChEBI" id="CHEBI:30616"/>
    </ligand>
</feature>
<feature type="binding site" evidence="8">
    <location>
        <position position="173"/>
    </location>
    <ligand>
        <name>Mg(2+)</name>
        <dbReference type="ChEBI" id="CHEBI:18420"/>
    </ligand>
</feature>
<dbReference type="GO" id="GO:0003952">
    <property type="term" value="F:NAD+ synthase (glutamine-hydrolyzing) activity"/>
    <property type="evidence" value="ECO:0007669"/>
    <property type="project" value="InterPro"/>
</dbReference>
<dbReference type="GO" id="GO:0005524">
    <property type="term" value="F:ATP binding"/>
    <property type="evidence" value="ECO:0007669"/>
    <property type="project" value="UniProtKB-UniRule"/>
</dbReference>
<evidence type="ECO:0000256" key="9">
    <source>
        <dbReference type="RuleBase" id="RU003811"/>
    </source>
</evidence>
<keyword evidence="7 8" id="KW-0520">NAD</keyword>
<organism evidence="12 13">
    <name type="scientific">Pseudomonas savastanoi</name>
    <name type="common">Pseudomonas syringae pv. savastanoi</name>
    <dbReference type="NCBI Taxonomy" id="29438"/>
    <lineage>
        <taxon>Bacteria</taxon>
        <taxon>Pseudomonadati</taxon>
        <taxon>Pseudomonadota</taxon>
        <taxon>Gammaproteobacteria</taxon>
        <taxon>Pseudomonadales</taxon>
        <taxon>Pseudomonadaceae</taxon>
        <taxon>Pseudomonas</taxon>
    </lineage>
</organism>
<comment type="similarity">
    <text evidence="1 8 9">Belongs to the NAD synthetase family.</text>
</comment>
<comment type="subunit">
    <text evidence="8">Homodimer.</text>
</comment>
<comment type="caution">
    <text evidence="12">The sequence shown here is derived from an EMBL/GenBank/DDBJ whole genome shotgun (WGS) entry which is preliminary data.</text>
</comment>
<feature type="binding site" description="in other chain" evidence="8">
    <location>
        <position position="181"/>
    </location>
    <ligand>
        <name>deamido-NAD(+)</name>
        <dbReference type="ChEBI" id="CHEBI:58437"/>
        <note>ligand shared between two neighboring subunits</note>
    </ligand>
</feature>
<keyword evidence="3 8" id="KW-0479">Metal-binding</keyword>
<dbReference type="GO" id="GO:0046872">
    <property type="term" value="F:metal ion binding"/>
    <property type="evidence" value="ECO:0007669"/>
    <property type="project" value="UniProtKB-KW"/>
</dbReference>
<keyword evidence="5 8" id="KW-0067">ATP-binding</keyword>
<keyword evidence="6 8" id="KW-0460">Magnesium</keyword>
<keyword evidence="2 8" id="KW-0436">Ligase</keyword>
<name>A0A3M5ZJR0_PSESS</name>
<evidence type="ECO:0000256" key="7">
    <source>
        <dbReference type="ARBA" id="ARBA00023027"/>
    </source>
</evidence>
<dbReference type="CDD" id="cd00553">
    <property type="entry name" value="NAD_synthase"/>
    <property type="match status" value="1"/>
</dbReference>
<dbReference type="PANTHER" id="PTHR23090:SF7">
    <property type="entry name" value="NH(3)-DEPENDENT NAD(+) SYNTHETASE"/>
    <property type="match status" value="1"/>
</dbReference>
<dbReference type="InterPro" id="IPR003694">
    <property type="entry name" value="NAD_synthase"/>
</dbReference>
<dbReference type="EC" id="6.3.1.5" evidence="8 10"/>
<evidence type="ECO:0000256" key="2">
    <source>
        <dbReference type="ARBA" id="ARBA00022598"/>
    </source>
</evidence>
<dbReference type="SUPFAM" id="SSF52402">
    <property type="entry name" value="Adenine nucleotide alpha hydrolases-like"/>
    <property type="match status" value="1"/>
</dbReference>
<dbReference type="GO" id="GO:0005737">
    <property type="term" value="C:cytoplasm"/>
    <property type="evidence" value="ECO:0007669"/>
    <property type="project" value="InterPro"/>
</dbReference>
<accession>A0A3M5ZJR0</accession>
<keyword evidence="4 8" id="KW-0547">Nucleotide-binding</keyword>
<feature type="binding site" description="in other chain" evidence="8">
    <location>
        <begin position="268"/>
        <end position="269"/>
    </location>
    <ligand>
        <name>deamido-NAD(+)</name>
        <dbReference type="ChEBI" id="CHEBI:58437"/>
        <note>ligand shared between two neighboring subunits</note>
    </ligand>
</feature>
<feature type="binding site" evidence="8">
    <location>
        <position position="168"/>
    </location>
    <ligand>
        <name>ATP</name>
        <dbReference type="ChEBI" id="CHEBI:30616"/>
    </ligand>
</feature>
<dbReference type="InterPro" id="IPR022310">
    <property type="entry name" value="NAD/GMP_synthase"/>
</dbReference>
<dbReference type="Proteomes" id="UP000270795">
    <property type="component" value="Unassembled WGS sequence"/>
</dbReference>
<comment type="pathway">
    <text evidence="8">Cofactor biosynthesis; NAD(+) biosynthesis; NAD(+) from deamido-NAD(+) (ammonia route): step 1/1.</text>
</comment>
<dbReference type="AlphaFoldDB" id="A0A3M5ZJR0"/>
<evidence type="ECO:0000259" key="11">
    <source>
        <dbReference type="Pfam" id="PF02540"/>
    </source>
</evidence>
<comment type="function">
    <text evidence="8">Catalyzes the ATP-dependent amidation of deamido-NAD to form NAD. Uses ammonia as a nitrogen source.</text>
</comment>
<feature type="binding site" evidence="8">
    <location>
        <position position="197"/>
    </location>
    <ligand>
        <name>ATP</name>
        <dbReference type="ChEBI" id="CHEBI:30616"/>
    </ligand>
</feature>
<dbReference type="HAMAP" id="MF_00193">
    <property type="entry name" value="NadE_ammonia_dep"/>
    <property type="match status" value="1"/>
</dbReference>
<evidence type="ECO:0000256" key="5">
    <source>
        <dbReference type="ARBA" id="ARBA00022840"/>
    </source>
</evidence>
<evidence type="ECO:0000256" key="6">
    <source>
        <dbReference type="ARBA" id="ARBA00022842"/>
    </source>
</evidence>
<gene>
    <name evidence="8" type="primary">nadE</name>
    <name evidence="12" type="ORF">ALP17_05390</name>
</gene>
<feature type="binding site" evidence="8">
    <location>
        <position position="188"/>
    </location>
    <ligand>
        <name>deamido-NAD(+)</name>
        <dbReference type="ChEBI" id="CHEBI:58437"/>
        <note>ligand shared between two neighboring subunits</note>
    </ligand>
</feature>
<dbReference type="NCBIfam" id="TIGR00552">
    <property type="entry name" value="nadE"/>
    <property type="match status" value="1"/>
</dbReference>
<sequence>MMHAVQRQIAEQLKVQPPFADQNALQAEVARRVSFIKECLQNARLKTLVLGISGGVDSLTAGLLAQCAVKELRASTGDNSYRFIAVRLPYVVQADEHEAQASVDFIEPDERHTINIGSSVKALAAEVKAFDGLPASSVDFVLGNTKARMRMVAQYTVAGAYQGLVIGTDHAAEAVMGFFTKFGDGACDLAPLSGLVKNQVRAIARHFGAPESLVEKVPTADLEDLSPGKPDEASHGVTYAEIDAFLHGEPVREEAFKIICETYAKTQHKRELPYAP</sequence>
<proteinExistence type="inferred from homology"/>
<evidence type="ECO:0000256" key="8">
    <source>
        <dbReference type="HAMAP-Rule" id="MF_00193"/>
    </source>
</evidence>